<dbReference type="InterPro" id="IPR020046">
    <property type="entry name" value="5-3_exonucl_a-hlix_arch_N"/>
</dbReference>
<evidence type="ECO:0000256" key="2">
    <source>
        <dbReference type="ARBA" id="ARBA00022801"/>
    </source>
</evidence>
<keyword evidence="5" id="KW-0255">Endonuclease</keyword>
<dbReference type="Pfam" id="PF02739">
    <property type="entry name" value="5_3_exonuc_N"/>
    <property type="match status" value="1"/>
</dbReference>
<dbReference type="SUPFAM" id="SSF47807">
    <property type="entry name" value="5' to 3' exonuclease, C-terminal subdomain"/>
    <property type="match status" value="1"/>
</dbReference>
<keyword evidence="1" id="KW-0540">Nuclease</keyword>
<dbReference type="GO" id="GO:0008409">
    <property type="term" value="F:5'-3' exonuclease activity"/>
    <property type="evidence" value="ECO:0007669"/>
    <property type="project" value="InterPro"/>
</dbReference>
<dbReference type="Gene3D" id="3.40.50.1010">
    <property type="entry name" value="5'-nuclease"/>
    <property type="match status" value="1"/>
</dbReference>
<gene>
    <name evidence="5" type="ORF">CWC05_11185</name>
</gene>
<dbReference type="AlphaFoldDB" id="A0A5S3Z437"/>
<name>A0A5S3Z437_9GAMM</name>
<evidence type="ECO:0000256" key="3">
    <source>
        <dbReference type="ARBA" id="ARBA00023125"/>
    </source>
</evidence>
<dbReference type="Pfam" id="PF01367">
    <property type="entry name" value="5_3_exonuc"/>
    <property type="match status" value="1"/>
</dbReference>
<dbReference type="InterPro" id="IPR038969">
    <property type="entry name" value="FEN"/>
</dbReference>
<dbReference type="GO" id="GO:0003677">
    <property type="term" value="F:DNA binding"/>
    <property type="evidence" value="ECO:0007669"/>
    <property type="project" value="UniProtKB-KW"/>
</dbReference>
<dbReference type="Gene3D" id="1.10.150.20">
    <property type="entry name" value="5' to 3' exonuclease, C-terminal subdomain"/>
    <property type="match status" value="1"/>
</dbReference>
<dbReference type="CDD" id="cd09859">
    <property type="entry name" value="PIN_53EXO"/>
    <property type="match status" value="1"/>
</dbReference>
<dbReference type="InterPro" id="IPR008918">
    <property type="entry name" value="HhH2"/>
</dbReference>
<reference evidence="6" key="2">
    <citation type="submission" date="2019-06" db="EMBL/GenBank/DDBJ databases">
        <title>Co-occurence of chitin degradation, pigmentation and bioactivity in marine Pseudoalteromonas.</title>
        <authorList>
            <person name="Sonnenschein E.C."/>
            <person name="Bech P.K."/>
        </authorList>
    </citation>
    <scope>NUCLEOTIDE SEQUENCE [LARGE SCALE GENOMIC DNA]</scope>
    <source>
        <strain evidence="6">S2897</strain>
    </source>
</reference>
<dbReference type="InterPro" id="IPR029060">
    <property type="entry name" value="PIN-like_dom_sf"/>
</dbReference>
<feature type="domain" description="5'-3' exonuclease" evidence="4">
    <location>
        <begin position="2"/>
        <end position="254"/>
    </location>
</feature>
<sequence length="278" mass="30853">MMHFLLIDALNLIRRIYAVCESQHGSDSDAAIEAALQRTSNAINKLMHQYQPHYAVAAFDGQSSWRHAYYPDYKISRKPMPERLKSNLGRFAHAFHAAQISSLSVDNEEADDVLATLASKAPQTMQCIIVSTDKGYLPLLSEQIKVYDYFGKSFRDAQQVQEKYGVSVAQLTQYFALVGDKTNDIPGVNGIGIKSAKALLTQYDSVQHALAQAPENKIQRQLTDNLPQYVRALHLVSLRCDIDLGVSLKQFRVHNGAQQIVLPPHSASQSSAKPGILS</sequence>
<proteinExistence type="predicted"/>
<dbReference type="InterPro" id="IPR020045">
    <property type="entry name" value="DNA_polI_H3TH"/>
</dbReference>
<dbReference type="EMBL" id="PNCG01000010">
    <property type="protein sequence ID" value="TMP87024.1"/>
    <property type="molecule type" value="Genomic_DNA"/>
</dbReference>
<dbReference type="Proteomes" id="UP000305874">
    <property type="component" value="Unassembled WGS sequence"/>
</dbReference>
<keyword evidence="3" id="KW-0238">DNA-binding</keyword>
<dbReference type="SUPFAM" id="SSF88723">
    <property type="entry name" value="PIN domain-like"/>
    <property type="match status" value="1"/>
</dbReference>
<dbReference type="SMART" id="SM00279">
    <property type="entry name" value="HhH2"/>
    <property type="match status" value="1"/>
</dbReference>
<reference evidence="5 6" key="1">
    <citation type="submission" date="2017-12" db="EMBL/GenBank/DDBJ databases">
        <authorList>
            <person name="Paulsen S."/>
            <person name="Gram L.K."/>
        </authorList>
    </citation>
    <scope>NUCLEOTIDE SEQUENCE [LARGE SCALE GENOMIC DNA]</scope>
    <source>
        <strain evidence="5 6">S2897</strain>
    </source>
</reference>
<organism evidence="5 6">
    <name type="scientific">Pseudoalteromonas ruthenica</name>
    <dbReference type="NCBI Taxonomy" id="151081"/>
    <lineage>
        <taxon>Bacteria</taxon>
        <taxon>Pseudomonadati</taxon>
        <taxon>Pseudomonadota</taxon>
        <taxon>Gammaproteobacteria</taxon>
        <taxon>Alteromonadales</taxon>
        <taxon>Pseudoalteromonadaceae</taxon>
        <taxon>Pseudoalteromonas</taxon>
    </lineage>
</organism>
<comment type="caution">
    <text evidence="5">The sequence shown here is derived from an EMBL/GenBank/DDBJ whole genome shotgun (WGS) entry which is preliminary data.</text>
</comment>
<accession>A0A5S3Z437</accession>
<evidence type="ECO:0000313" key="5">
    <source>
        <dbReference type="EMBL" id="TMP87024.1"/>
    </source>
</evidence>
<dbReference type="InterPro" id="IPR036279">
    <property type="entry name" value="5-3_exonuclease_C_sf"/>
</dbReference>
<dbReference type="PANTHER" id="PTHR42646">
    <property type="entry name" value="FLAP ENDONUCLEASE XNI"/>
    <property type="match status" value="1"/>
</dbReference>
<dbReference type="RefSeq" id="WP_138548256.1">
    <property type="nucleotide sequence ID" value="NZ_PNCG01000010.1"/>
</dbReference>
<evidence type="ECO:0000256" key="1">
    <source>
        <dbReference type="ARBA" id="ARBA00022722"/>
    </source>
</evidence>
<keyword evidence="2" id="KW-0378">Hydrolase</keyword>
<dbReference type="CDD" id="cd09898">
    <property type="entry name" value="H3TH_53EXO"/>
    <property type="match status" value="1"/>
</dbReference>
<dbReference type="PANTHER" id="PTHR42646:SF2">
    <property type="entry name" value="5'-3' EXONUCLEASE FAMILY PROTEIN"/>
    <property type="match status" value="1"/>
</dbReference>
<dbReference type="SMART" id="SM00475">
    <property type="entry name" value="53EXOc"/>
    <property type="match status" value="1"/>
</dbReference>
<dbReference type="GO" id="GO:0017108">
    <property type="term" value="F:5'-flap endonuclease activity"/>
    <property type="evidence" value="ECO:0007669"/>
    <property type="project" value="InterPro"/>
</dbReference>
<dbReference type="NCBIfam" id="NF007017">
    <property type="entry name" value="PRK09482.1"/>
    <property type="match status" value="1"/>
</dbReference>
<protein>
    <submittedName>
        <fullName evidence="5">Flap endonuclease Xni</fullName>
    </submittedName>
</protein>
<dbReference type="InterPro" id="IPR002421">
    <property type="entry name" value="5-3_exonuclease"/>
</dbReference>
<evidence type="ECO:0000259" key="4">
    <source>
        <dbReference type="SMART" id="SM00475"/>
    </source>
</evidence>
<dbReference type="GO" id="GO:0033567">
    <property type="term" value="P:DNA replication, Okazaki fragment processing"/>
    <property type="evidence" value="ECO:0007669"/>
    <property type="project" value="InterPro"/>
</dbReference>
<evidence type="ECO:0000313" key="6">
    <source>
        <dbReference type="Proteomes" id="UP000305874"/>
    </source>
</evidence>